<feature type="domain" description="SAM" evidence="3">
    <location>
        <begin position="393"/>
        <end position="458"/>
    </location>
</feature>
<gene>
    <name evidence="4" type="ORF">OFUS_LOCUS2447</name>
</gene>
<evidence type="ECO:0000256" key="1">
    <source>
        <dbReference type="SAM" id="MobiDB-lite"/>
    </source>
</evidence>
<feature type="region of interest" description="Disordered" evidence="1">
    <location>
        <begin position="94"/>
        <end position="183"/>
    </location>
</feature>
<dbReference type="Pfam" id="PF13676">
    <property type="entry name" value="TIR_2"/>
    <property type="match status" value="2"/>
</dbReference>
<dbReference type="Gene3D" id="1.10.150.50">
    <property type="entry name" value="Transcription Factor, Ets-1"/>
    <property type="match status" value="1"/>
</dbReference>
<dbReference type="PANTHER" id="PTHR47508:SF2">
    <property type="entry name" value="TIR DOMAIN-CONTAINING PROTEIN"/>
    <property type="match status" value="1"/>
</dbReference>
<dbReference type="InterPro" id="IPR001660">
    <property type="entry name" value="SAM"/>
</dbReference>
<dbReference type="GO" id="GO:0007165">
    <property type="term" value="P:signal transduction"/>
    <property type="evidence" value="ECO:0007669"/>
    <property type="project" value="InterPro"/>
</dbReference>
<evidence type="ECO:0000259" key="3">
    <source>
        <dbReference type="PROSITE" id="PS50105"/>
    </source>
</evidence>
<feature type="compositionally biased region" description="Basic and acidic residues" evidence="1">
    <location>
        <begin position="24"/>
        <end position="55"/>
    </location>
</feature>
<comment type="caution">
    <text evidence="4">The sequence shown here is derived from an EMBL/GenBank/DDBJ whole genome shotgun (WGS) entry which is preliminary data.</text>
</comment>
<sequence length="816" mass="92820">MTKMTDTVQSGSVAITTKDAVQGHTDEVEKVEKHGEENKQLDAIKENEKRQNEQNIELKKVDQKKQVDENTNMNKVESKMKDASVGEIIAENMKEKVNKVNKENVDDNHNDVDPKVKKNKQNRQKTRDSIKLEHNNIEMPPLKQEHGNISPRPPQQDQDNLAKPDTAQKYNNKNSRQKESSFIKEVKMEARKAEATMLSVAKPLPPPPKKKMKKSIFISYSPDAGFLERKFVVETTKQLKENNLSEDIWFDKDEKNTDSPIWFSLRMEAVERCRAAVLIISESYLNCPVSVYEAKTVLERQKADPNSITILTVLYSSSEDMEIPKAFTPLYSNIIDLTSQAIAKLSLAEKSSIAVGNLMETLDRIATMNVPPQPKTPEEEFTGDYKKKKICQWSNNDLQEWLFKLGIKEFYRQSLAEYMVDGFLLMSMTDQDMINHLQVDSRVVRKKVMQHILATLDKEHKLNDNWHLRSRTQRSRPNCVYLVYDPADVRLAQNLKQDLLKKGLQVIHHQKLGQSKDEFLSLNGPHMAAATYVLVLLTDATTGSPFVFHEVLFADWLGKKLVTAMFKNTWPTLRPVLKAILGECPSVDFETKMYTESMDVLEHHIKPLRSVAGVVLEQSYLNKMAEGLKPLGVLANANASSGSTYEWPNGEEEDAKVFISYQWDMQSRVEDIRHNLETNGYSCWADISPATLTRGHSSMSTRSVVSANATEAAIETLQSQIQRTMKTAIVVICCITPKYMQSDNCIKDLTLAETLKKPIIPLMLRFCPAWPPEGAPAQVRKILARHSSIDLSNDKLYKQNLSQVVERIKKATNPQK</sequence>
<dbReference type="PROSITE" id="PS50105">
    <property type="entry name" value="SAM_DOMAIN"/>
    <property type="match status" value="1"/>
</dbReference>
<dbReference type="SUPFAM" id="SSF47769">
    <property type="entry name" value="SAM/Pointed domain"/>
    <property type="match status" value="1"/>
</dbReference>
<reference evidence="4" key="1">
    <citation type="submission" date="2022-03" db="EMBL/GenBank/DDBJ databases">
        <authorList>
            <person name="Martin C."/>
        </authorList>
    </citation>
    <scope>NUCLEOTIDE SEQUENCE</scope>
</reference>
<dbReference type="Proteomes" id="UP000749559">
    <property type="component" value="Unassembled WGS sequence"/>
</dbReference>
<dbReference type="InterPro" id="IPR000157">
    <property type="entry name" value="TIR_dom"/>
</dbReference>
<protein>
    <recommendedName>
        <fullName evidence="6">Sterile alpha and TIR motif-containing protein 1</fullName>
    </recommendedName>
</protein>
<accession>A0A8S4N1B3</accession>
<organism evidence="4 5">
    <name type="scientific">Owenia fusiformis</name>
    <name type="common">Polychaete worm</name>
    <dbReference type="NCBI Taxonomy" id="6347"/>
    <lineage>
        <taxon>Eukaryota</taxon>
        <taxon>Metazoa</taxon>
        <taxon>Spiralia</taxon>
        <taxon>Lophotrochozoa</taxon>
        <taxon>Annelida</taxon>
        <taxon>Polychaeta</taxon>
        <taxon>Sedentaria</taxon>
        <taxon>Canalipalpata</taxon>
        <taxon>Sabellida</taxon>
        <taxon>Oweniida</taxon>
        <taxon>Oweniidae</taxon>
        <taxon>Owenia</taxon>
    </lineage>
</organism>
<evidence type="ECO:0000313" key="4">
    <source>
        <dbReference type="EMBL" id="CAH1775095.1"/>
    </source>
</evidence>
<dbReference type="InterPro" id="IPR013761">
    <property type="entry name" value="SAM/pointed_sf"/>
</dbReference>
<proteinExistence type="predicted"/>
<dbReference type="AlphaFoldDB" id="A0A8S4N1B3"/>
<dbReference type="Gene3D" id="3.40.50.10140">
    <property type="entry name" value="Toll/interleukin-1 receptor homology (TIR) domain"/>
    <property type="match status" value="2"/>
</dbReference>
<dbReference type="Pfam" id="PF07647">
    <property type="entry name" value="SAM_2"/>
    <property type="match status" value="1"/>
</dbReference>
<feature type="domain" description="TIR" evidence="2">
    <location>
        <begin position="212"/>
        <end position="351"/>
    </location>
</feature>
<dbReference type="SMART" id="SM00454">
    <property type="entry name" value="SAM"/>
    <property type="match status" value="1"/>
</dbReference>
<dbReference type="PANTHER" id="PTHR47508">
    <property type="entry name" value="SAM DOMAIN-CONTAINING PROTEIN-RELATED"/>
    <property type="match status" value="1"/>
</dbReference>
<dbReference type="OrthoDB" id="6078042at2759"/>
<feature type="compositionally biased region" description="Basic and acidic residues" evidence="1">
    <location>
        <begin position="125"/>
        <end position="136"/>
    </location>
</feature>
<keyword evidence="5" id="KW-1185">Reference proteome</keyword>
<dbReference type="InterPro" id="IPR035897">
    <property type="entry name" value="Toll_tir_struct_dom_sf"/>
</dbReference>
<dbReference type="EMBL" id="CAIIXF020000001">
    <property type="protein sequence ID" value="CAH1775095.1"/>
    <property type="molecule type" value="Genomic_DNA"/>
</dbReference>
<feature type="region of interest" description="Disordered" evidence="1">
    <location>
        <begin position="15"/>
        <end position="55"/>
    </location>
</feature>
<evidence type="ECO:0000259" key="2">
    <source>
        <dbReference type="PROSITE" id="PS50104"/>
    </source>
</evidence>
<name>A0A8S4N1B3_OWEFU</name>
<evidence type="ECO:0000313" key="5">
    <source>
        <dbReference type="Proteomes" id="UP000749559"/>
    </source>
</evidence>
<feature type="compositionally biased region" description="Basic and acidic residues" evidence="1">
    <location>
        <begin position="94"/>
        <end position="116"/>
    </location>
</feature>
<dbReference type="PROSITE" id="PS50104">
    <property type="entry name" value="TIR"/>
    <property type="match status" value="1"/>
</dbReference>
<dbReference type="SUPFAM" id="SSF52200">
    <property type="entry name" value="Toll/Interleukin receptor TIR domain"/>
    <property type="match status" value="2"/>
</dbReference>
<evidence type="ECO:0008006" key="6">
    <source>
        <dbReference type="Google" id="ProtNLM"/>
    </source>
</evidence>